<dbReference type="GO" id="GO:0005634">
    <property type="term" value="C:nucleus"/>
    <property type="evidence" value="ECO:0007669"/>
    <property type="project" value="TreeGrafter"/>
</dbReference>
<evidence type="ECO:0000313" key="8">
    <source>
        <dbReference type="EnsemblMetazoa" id="CapteP144147"/>
    </source>
</evidence>
<dbReference type="EMBL" id="AMQN01015244">
    <property type="status" value="NOT_ANNOTATED_CDS"/>
    <property type="molecule type" value="Genomic_DNA"/>
</dbReference>
<dbReference type="Pfam" id="PF00069">
    <property type="entry name" value="Pkinase"/>
    <property type="match status" value="1"/>
</dbReference>
<reference evidence="9" key="1">
    <citation type="submission" date="2012-12" db="EMBL/GenBank/DDBJ databases">
        <authorList>
            <person name="Hellsten U."/>
            <person name="Grimwood J."/>
            <person name="Chapman J.A."/>
            <person name="Shapiro H."/>
            <person name="Aerts A."/>
            <person name="Otillar R.P."/>
            <person name="Terry A.Y."/>
            <person name="Boore J.L."/>
            <person name="Simakov O."/>
            <person name="Marletaz F."/>
            <person name="Cho S.-J."/>
            <person name="Edsinger-Gonzales E."/>
            <person name="Havlak P."/>
            <person name="Kuo D.-H."/>
            <person name="Larsson T."/>
            <person name="Lv J."/>
            <person name="Arendt D."/>
            <person name="Savage R."/>
            <person name="Osoegawa K."/>
            <person name="de Jong P."/>
            <person name="Lindberg D.R."/>
            <person name="Seaver E.C."/>
            <person name="Weisblat D.A."/>
            <person name="Putnam N.H."/>
            <person name="Grigoriev I.V."/>
            <person name="Rokhsar D.S."/>
        </authorList>
    </citation>
    <scope>NUCLEOTIDE SEQUENCE</scope>
    <source>
        <strain evidence="9">I ESC-2004</strain>
    </source>
</reference>
<dbReference type="InterPro" id="IPR011009">
    <property type="entry name" value="Kinase-like_dom_sf"/>
</dbReference>
<dbReference type="InterPro" id="IPR000719">
    <property type="entry name" value="Prot_kinase_dom"/>
</dbReference>
<dbReference type="PANTHER" id="PTHR24342:SF14">
    <property type="entry name" value="DEATH-ASSOCIATED PROTEIN KINASE DAPK-1"/>
    <property type="match status" value="1"/>
</dbReference>
<reference evidence="8" key="3">
    <citation type="submission" date="2015-06" db="UniProtKB">
        <authorList>
            <consortium name="EnsemblMetazoa"/>
        </authorList>
    </citation>
    <scope>IDENTIFICATION</scope>
</reference>
<keyword evidence="1" id="KW-0723">Serine/threonine-protein kinase</keyword>
<feature type="domain" description="Protein kinase" evidence="6">
    <location>
        <begin position="1"/>
        <end position="88"/>
    </location>
</feature>
<dbReference type="EMBL" id="KB311734">
    <property type="protein sequence ID" value="ELT88668.1"/>
    <property type="molecule type" value="Genomic_DNA"/>
</dbReference>
<evidence type="ECO:0000313" key="7">
    <source>
        <dbReference type="EMBL" id="ELT88668.1"/>
    </source>
</evidence>
<feature type="non-terminal residue" evidence="7">
    <location>
        <position position="1"/>
    </location>
</feature>
<dbReference type="GO" id="GO:0035556">
    <property type="term" value="P:intracellular signal transduction"/>
    <property type="evidence" value="ECO:0007669"/>
    <property type="project" value="TreeGrafter"/>
</dbReference>
<organism evidence="7">
    <name type="scientific">Capitella teleta</name>
    <name type="common">Polychaete worm</name>
    <dbReference type="NCBI Taxonomy" id="283909"/>
    <lineage>
        <taxon>Eukaryota</taxon>
        <taxon>Metazoa</taxon>
        <taxon>Spiralia</taxon>
        <taxon>Lophotrochozoa</taxon>
        <taxon>Annelida</taxon>
        <taxon>Polychaeta</taxon>
        <taxon>Sedentaria</taxon>
        <taxon>Scolecida</taxon>
        <taxon>Capitellidae</taxon>
        <taxon>Capitella</taxon>
    </lineage>
</organism>
<protein>
    <recommendedName>
        <fullName evidence="6">Protein kinase domain-containing protein</fullName>
    </recommendedName>
</protein>
<evidence type="ECO:0000256" key="2">
    <source>
        <dbReference type="ARBA" id="ARBA00022679"/>
    </source>
</evidence>
<proteinExistence type="predicted"/>
<evidence type="ECO:0000256" key="1">
    <source>
        <dbReference type="ARBA" id="ARBA00022527"/>
    </source>
</evidence>
<dbReference type="Proteomes" id="UP000014760">
    <property type="component" value="Unassembled WGS sequence"/>
</dbReference>
<keyword evidence="5" id="KW-0067">ATP-binding</keyword>
<dbReference type="EnsemblMetazoa" id="CapteT144147">
    <property type="protein sequence ID" value="CapteP144147"/>
    <property type="gene ID" value="CapteG144147"/>
</dbReference>
<evidence type="ECO:0000313" key="9">
    <source>
        <dbReference type="Proteomes" id="UP000014760"/>
    </source>
</evidence>
<dbReference type="SUPFAM" id="SSF56112">
    <property type="entry name" value="Protein kinase-like (PK-like)"/>
    <property type="match status" value="1"/>
</dbReference>
<evidence type="ECO:0000259" key="6">
    <source>
        <dbReference type="PROSITE" id="PS50011"/>
    </source>
</evidence>
<dbReference type="PANTHER" id="PTHR24342">
    <property type="entry name" value="SERINE/THREONINE-PROTEIN KINASE 17"/>
    <property type="match status" value="1"/>
</dbReference>
<dbReference type="PROSITE" id="PS50011">
    <property type="entry name" value="PROTEIN_KINASE_DOM"/>
    <property type="match status" value="1"/>
</dbReference>
<accession>R7T602</accession>
<sequence>VCGGELFQFLAEREKVNEDEAVEFLKQILEGVRHLHEHSIVHLDLKVSSFNLTFESWSLRWRVCTCNHLICRFALKISESSEIKTQRE</sequence>
<keyword evidence="2" id="KW-0808">Transferase</keyword>
<dbReference type="STRING" id="283909.R7T602"/>
<dbReference type="Gene3D" id="1.10.510.10">
    <property type="entry name" value="Transferase(Phosphotransferase) domain 1"/>
    <property type="match status" value="1"/>
</dbReference>
<keyword evidence="9" id="KW-1185">Reference proteome</keyword>
<dbReference type="AlphaFoldDB" id="R7T602"/>
<dbReference type="HOGENOM" id="CLU_2475243_0_0_1"/>
<dbReference type="GO" id="GO:0005524">
    <property type="term" value="F:ATP binding"/>
    <property type="evidence" value="ECO:0007669"/>
    <property type="project" value="UniProtKB-KW"/>
</dbReference>
<evidence type="ECO:0000256" key="3">
    <source>
        <dbReference type="ARBA" id="ARBA00022741"/>
    </source>
</evidence>
<gene>
    <name evidence="7" type="ORF">CAPTEDRAFT_144147</name>
</gene>
<reference evidence="7 9" key="2">
    <citation type="journal article" date="2013" name="Nature">
        <title>Insights into bilaterian evolution from three spiralian genomes.</title>
        <authorList>
            <person name="Simakov O."/>
            <person name="Marletaz F."/>
            <person name="Cho S.J."/>
            <person name="Edsinger-Gonzales E."/>
            <person name="Havlak P."/>
            <person name="Hellsten U."/>
            <person name="Kuo D.H."/>
            <person name="Larsson T."/>
            <person name="Lv J."/>
            <person name="Arendt D."/>
            <person name="Savage R."/>
            <person name="Osoegawa K."/>
            <person name="de Jong P."/>
            <person name="Grimwood J."/>
            <person name="Chapman J.A."/>
            <person name="Shapiro H."/>
            <person name="Aerts A."/>
            <person name="Otillar R.P."/>
            <person name="Terry A.Y."/>
            <person name="Boore J.L."/>
            <person name="Grigoriev I.V."/>
            <person name="Lindberg D.R."/>
            <person name="Seaver E.C."/>
            <person name="Weisblat D.A."/>
            <person name="Putnam N.H."/>
            <person name="Rokhsar D.S."/>
        </authorList>
    </citation>
    <scope>NUCLEOTIDE SEQUENCE</scope>
    <source>
        <strain evidence="7 9">I ESC-2004</strain>
    </source>
</reference>
<evidence type="ECO:0000256" key="4">
    <source>
        <dbReference type="ARBA" id="ARBA00022777"/>
    </source>
</evidence>
<evidence type="ECO:0000256" key="5">
    <source>
        <dbReference type="ARBA" id="ARBA00022840"/>
    </source>
</evidence>
<keyword evidence="4" id="KW-0418">Kinase</keyword>
<dbReference type="GO" id="GO:0004674">
    <property type="term" value="F:protein serine/threonine kinase activity"/>
    <property type="evidence" value="ECO:0007669"/>
    <property type="project" value="UniProtKB-KW"/>
</dbReference>
<keyword evidence="3" id="KW-0547">Nucleotide-binding</keyword>
<name>R7T602_CAPTE</name>
<dbReference type="OrthoDB" id="504170at2759"/>
<dbReference type="GO" id="GO:0043065">
    <property type="term" value="P:positive regulation of apoptotic process"/>
    <property type="evidence" value="ECO:0007669"/>
    <property type="project" value="TreeGrafter"/>
</dbReference>